<dbReference type="RefSeq" id="WP_073400585.1">
    <property type="nucleotide sequence ID" value="NZ_FQTV01000006.1"/>
</dbReference>
<keyword evidence="3" id="KW-1185">Reference proteome</keyword>
<dbReference type="Pfam" id="PF19576">
    <property type="entry name" value="Acyltransf_2"/>
    <property type="match status" value="1"/>
</dbReference>
<evidence type="ECO:0000313" key="2">
    <source>
        <dbReference type="EMBL" id="SHF20634.1"/>
    </source>
</evidence>
<reference evidence="3" key="1">
    <citation type="submission" date="2016-11" db="EMBL/GenBank/DDBJ databases">
        <authorList>
            <person name="Varghese N."/>
            <person name="Submissions S."/>
        </authorList>
    </citation>
    <scope>NUCLEOTIDE SEQUENCE [LARGE SCALE GENOMIC DNA]</scope>
    <source>
        <strain evidence="3">DSM 26991</strain>
    </source>
</reference>
<protein>
    <submittedName>
        <fullName evidence="2">Putative hemolysin</fullName>
    </submittedName>
</protein>
<dbReference type="SMART" id="SM00563">
    <property type="entry name" value="PlsC"/>
    <property type="match status" value="1"/>
</dbReference>
<name>A0A1M4ZRK7_9BACE</name>
<feature type="domain" description="Phospholipid/glycerol acyltransferase" evidence="1">
    <location>
        <begin position="82"/>
        <end position="207"/>
    </location>
</feature>
<accession>A0A1M4ZRK7</accession>
<evidence type="ECO:0000313" key="3">
    <source>
        <dbReference type="Proteomes" id="UP000184509"/>
    </source>
</evidence>
<gene>
    <name evidence="2" type="ORF">SAMN05444405_10629</name>
</gene>
<proteinExistence type="predicted"/>
<sequence>MRKTLIEAENLEKASPIFKGKLGNRLAKFVIRLFAIDKVNRLYEQSCDYKGAEFAASLLNNLNVNYRIGNVERLKELPQGGFITISNHPYGGIDGIMLIDLMAGIRPDYKVMVNEFLSLIEPMEENFISVKPKGNKDNGVSTTSINGIRETLTRLHDNHPVGFFPSGAVSDLSLRDRCVRDREWQESVVRLIQKANVPIVPIRFFDQNSPFFYSLGLIDWRVRLIRMPYEVFNKSKQNPRIGIGEIITVEEQAKYTDYQSLRTFLRESIYKMPMPASFTPRTILDLPGTSQKDKK</sequence>
<dbReference type="Proteomes" id="UP000184509">
    <property type="component" value="Unassembled WGS sequence"/>
</dbReference>
<dbReference type="GO" id="GO:0016746">
    <property type="term" value="F:acyltransferase activity"/>
    <property type="evidence" value="ECO:0007669"/>
    <property type="project" value="InterPro"/>
</dbReference>
<dbReference type="AlphaFoldDB" id="A0A1M4ZRK7"/>
<organism evidence="2 3">
    <name type="scientific">Bacteroides luti</name>
    <dbReference type="NCBI Taxonomy" id="1297750"/>
    <lineage>
        <taxon>Bacteria</taxon>
        <taxon>Pseudomonadati</taxon>
        <taxon>Bacteroidota</taxon>
        <taxon>Bacteroidia</taxon>
        <taxon>Bacteroidales</taxon>
        <taxon>Bacteroidaceae</taxon>
        <taxon>Bacteroides</taxon>
    </lineage>
</organism>
<dbReference type="EMBL" id="FQTV01000006">
    <property type="protein sequence ID" value="SHF20634.1"/>
    <property type="molecule type" value="Genomic_DNA"/>
</dbReference>
<dbReference type="InterPro" id="IPR045746">
    <property type="entry name" value="ACT14924-like_Acyltransf_dom"/>
</dbReference>
<evidence type="ECO:0000259" key="1">
    <source>
        <dbReference type="SMART" id="SM00563"/>
    </source>
</evidence>
<dbReference type="InterPro" id="IPR002123">
    <property type="entry name" value="Plipid/glycerol_acylTrfase"/>
</dbReference>
<dbReference type="STRING" id="1297750.SAMN05444405_10629"/>